<feature type="domain" description="Peptidase M16 N-terminal" evidence="3">
    <location>
        <begin position="37"/>
        <end position="182"/>
    </location>
</feature>
<dbReference type="AlphaFoldDB" id="A0A1W2H3X3"/>
<feature type="signal peptide" evidence="2">
    <location>
        <begin position="1"/>
        <end position="22"/>
    </location>
</feature>
<reference evidence="6" key="1">
    <citation type="submission" date="2017-04" db="EMBL/GenBank/DDBJ databases">
        <authorList>
            <person name="Varghese N."/>
            <person name="Submissions S."/>
        </authorList>
    </citation>
    <scope>NUCLEOTIDE SEQUENCE [LARGE SCALE GENOMIC DNA]</scope>
    <source>
        <strain evidence="6">DSM 16537</strain>
    </source>
</reference>
<evidence type="ECO:0000259" key="4">
    <source>
        <dbReference type="Pfam" id="PF05193"/>
    </source>
</evidence>
<dbReference type="PANTHER" id="PTHR11851">
    <property type="entry name" value="METALLOPROTEASE"/>
    <property type="match status" value="1"/>
</dbReference>
<sequence length="442" mass="50312">MKKSILLFLVGVFIVLSSTAQNKIEFKEFTLDNGLHVIMHQDNSTPIIANTVFYHVGSKNENPEKTGYAHFFEHLMFEGSENIDRGQFAQIVQSSGGTLNAGTSLDFTFYYEILPSNQLELALYLESERMLHAKIDQIGVDTQREVIKQEMKEVMEEQPYMSFRKEMPIRLFPNHPYQSPIIGSAEHLDQATLADFKDFYDTFYVPNNATLVVAGDIDYEETERLVRKYFSEIPRSLKPIPRPDIEIQKLTSEIKDIVYDNIQLPAIFQGYQIPKLGHPDTYALNLLSTYLLSGKSSLMYRELVDKSQKAVQAEAFANDLEDGGMFIILAIANMGIDIDELNEAIDEILVQVKQNGIDANEFEKLLNIKETQLVNNLGSVANISLDLAQAHVFNGGTDYINLQLEQFRKVKPEDIQRVAKEYLKKDSRVVLKYLPKSAQTTE</sequence>
<dbReference type="Pfam" id="PF05193">
    <property type="entry name" value="Peptidase_M16_C"/>
    <property type="match status" value="1"/>
</dbReference>
<evidence type="ECO:0000313" key="5">
    <source>
        <dbReference type="EMBL" id="SMD43620.1"/>
    </source>
</evidence>
<evidence type="ECO:0000313" key="6">
    <source>
        <dbReference type="Proteomes" id="UP000192333"/>
    </source>
</evidence>
<dbReference type="InterPro" id="IPR007863">
    <property type="entry name" value="Peptidase_M16_C"/>
</dbReference>
<dbReference type="PANTHER" id="PTHR11851:SF49">
    <property type="entry name" value="MITOCHONDRIAL-PROCESSING PEPTIDASE SUBUNIT ALPHA"/>
    <property type="match status" value="1"/>
</dbReference>
<keyword evidence="2" id="KW-0732">Signal</keyword>
<dbReference type="GO" id="GO:0046872">
    <property type="term" value="F:metal ion binding"/>
    <property type="evidence" value="ECO:0007669"/>
    <property type="project" value="InterPro"/>
</dbReference>
<evidence type="ECO:0000256" key="1">
    <source>
        <dbReference type="ARBA" id="ARBA00007261"/>
    </source>
</evidence>
<dbReference type="RefSeq" id="WP_084123472.1">
    <property type="nucleotide sequence ID" value="NZ_LT838813.1"/>
</dbReference>
<dbReference type="InterPro" id="IPR011765">
    <property type="entry name" value="Pept_M16_N"/>
</dbReference>
<keyword evidence="6" id="KW-1185">Reference proteome</keyword>
<protein>
    <submittedName>
        <fullName evidence="5">Predicted Zn-dependent peptidase</fullName>
    </submittedName>
</protein>
<dbReference type="Pfam" id="PF00675">
    <property type="entry name" value="Peptidase_M16"/>
    <property type="match status" value="1"/>
</dbReference>
<proteinExistence type="inferred from homology"/>
<evidence type="ECO:0000259" key="3">
    <source>
        <dbReference type="Pfam" id="PF00675"/>
    </source>
</evidence>
<dbReference type="SUPFAM" id="SSF63411">
    <property type="entry name" value="LuxS/MPP-like metallohydrolase"/>
    <property type="match status" value="2"/>
</dbReference>
<feature type="domain" description="Peptidase M16 C-terminal" evidence="4">
    <location>
        <begin position="191"/>
        <end position="367"/>
    </location>
</feature>
<organism evidence="5 6">
    <name type="scientific">Aquiflexum balticum DSM 16537</name>
    <dbReference type="NCBI Taxonomy" id="758820"/>
    <lineage>
        <taxon>Bacteria</taxon>
        <taxon>Pseudomonadati</taxon>
        <taxon>Bacteroidota</taxon>
        <taxon>Cytophagia</taxon>
        <taxon>Cytophagales</taxon>
        <taxon>Cyclobacteriaceae</taxon>
        <taxon>Aquiflexum</taxon>
    </lineage>
</organism>
<dbReference type="EMBL" id="LT838813">
    <property type="protein sequence ID" value="SMD43620.1"/>
    <property type="molecule type" value="Genomic_DNA"/>
</dbReference>
<dbReference type="STRING" id="758820.SAMN00777080_2219"/>
<dbReference type="OrthoDB" id="9811314at2"/>
<name>A0A1W2H3X3_9BACT</name>
<evidence type="ECO:0000256" key="2">
    <source>
        <dbReference type="SAM" id="SignalP"/>
    </source>
</evidence>
<comment type="similarity">
    <text evidence="1">Belongs to the peptidase M16 family.</text>
</comment>
<accession>A0A1W2H3X3</accession>
<dbReference type="Gene3D" id="3.30.830.10">
    <property type="entry name" value="Metalloenzyme, LuxS/M16 peptidase-like"/>
    <property type="match status" value="2"/>
</dbReference>
<feature type="chain" id="PRO_5010715311" evidence="2">
    <location>
        <begin position="23"/>
        <end position="442"/>
    </location>
</feature>
<gene>
    <name evidence="5" type="ORF">SAMN00777080_2219</name>
</gene>
<dbReference type="InterPro" id="IPR050361">
    <property type="entry name" value="MPP/UQCRC_Complex"/>
</dbReference>
<dbReference type="Proteomes" id="UP000192333">
    <property type="component" value="Chromosome I"/>
</dbReference>
<dbReference type="InterPro" id="IPR011249">
    <property type="entry name" value="Metalloenz_LuxS/M16"/>
</dbReference>